<dbReference type="KEGG" id="tvr:TVD_07800"/>
<organism evidence="2 3">
    <name type="scientific">Thioalkalivibrio versutus</name>
    <dbReference type="NCBI Taxonomy" id="106634"/>
    <lineage>
        <taxon>Bacteria</taxon>
        <taxon>Pseudomonadati</taxon>
        <taxon>Pseudomonadota</taxon>
        <taxon>Gammaproteobacteria</taxon>
        <taxon>Chromatiales</taxon>
        <taxon>Ectothiorhodospiraceae</taxon>
        <taxon>Thioalkalivibrio</taxon>
    </lineage>
</organism>
<dbReference type="Pfam" id="PF01464">
    <property type="entry name" value="SLT"/>
    <property type="match status" value="1"/>
</dbReference>
<reference evidence="2 3" key="1">
    <citation type="submission" date="2015-04" db="EMBL/GenBank/DDBJ databases">
        <title>Complete Sequence for the Genome of the Thioalkalivibrio versutus D301.</title>
        <authorList>
            <person name="Mu T."/>
            <person name="Zhou J."/>
            <person name="Xu X."/>
        </authorList>
    </citation>
    <scope>NUCLEOTIDE SEQUENCE [LARGE SCALE GENOMIC DNA]</scope>
    <source>
        <strain evidence="2 3">D301</strain>
    </source>
</reference>
<dbReference type="RefSeq" id="WP_018650027.1">
    <property type="nucleotide sequence ID" value="NZ_CP011367.1"/>
</dbReference>
<dbReference type="AlphaFoldDB" id="A0A0G3G236"/>
<dbReference type="OrthoDB" id="92254at2"/>
<keyword evidence="3" id="KW-1185">Reference proteome</keyword>
<dbReference type="InterPro" id="IPR008258">
    <property type="entry name" value="Transglycosylase_SLT_dom_1"/>
</dbReference>
<proteinExistence type="inferred from homology"/>
<gene>
    <name evidence="2" type="ORF">TVD_07800</name>
</gene>
<dbReference type="CDD" id="cd00254">
    <property type="entry name" value="LT-like"/>
    <property type="match status" value="1"/>
</dbReference>
<dbReference type="STRING" id="106634.TVD_07800"/>
<dbReference type="PANTHER" id="PTHR37423">
    <property type="entry name" value="SOLUBLE LYTIC MUREIN TRANSGLYCOSYLASE-RELATED"/>
    <property type="match status" value="1"/>
</dbReference>
<evidence type="ECO:0000313" key="3">
    <source>
        <dbReference type="Proteomes" id="UP000064201"/>
    </source>
</evidence>
<dbReference type="Gene3D" id="1.10.530.10">
    <property type="match status" value="1"/>
</dbReference>
<evidence type="ECO:0000256" key="1">
    <source>
        <dbReference type="ARBA" id="ARBA00007734"/>
    </source>
</evidence>
<accession>A0A0G3G236</accession>
<dbReference type="SUPFAM" id="SSF53955">
    <property type="entry name" value="Lysozyme-like"/>
    <property type="match status" value="1"/>
</dbReference>
<dbReference type="GO" id="GO:0000270">
    <property type="term" value="P:peptidoglycan metabolic process"/>
    <property type="evidence" value="ECO:0007669"/>
    <property type="project" value="InterPro"/>
</dbReference>
<dbReference type="PATRIC" id="fig|106634.4.peg.1592"/>
<dbReference type="EMBL" id="CP011367">
    <property type="protein sequence ID" value="AKJ95268.1"/>
    <property type="molecule type" value="Genomic_DNA"/>
</dbReference>
<dbReference type="Proteomes" id="UP000064201">
    <property type="component" value="Chromosome"/>
</dbReference>
<dbReference type="InterPro" id="IPR000189">
    <property type="entry name" value="Transglyc_AS"/>
</dbReference>
<name>A0A0G3G236_9GAMM</name>
<dbReference type="PANTHER" id="PTHR37423:SF2">
    <property type="entry name" value="MEMBRANE-BOUND LYTIC MUREIN TRANSGLYCOSYLASE C"/>
    <property type="match status" value="1"/>
</dbReference>
<dbReference type="GO" id="GO:0008933">
    <property type="term" value="F:peptidoglycan lytic transglycosylase activity"/>
    <property type="evidence" value="ECO:0007669"/>
    <property type="project" value="InterPro"/>
</dbReference>
<comment type="similarity">
    <text evidence="1">Belongs to the transglycosylase Slt family.</text>
</comment>
<dbReference type="PROSITE" id="PS00922">
    <property type="entry name" value="TRANSGLYCOSYLASE"/>
    <property type="match status" value="1"/>
</dbReference>
<sequence length="247" mass="26056">MLRLLILVAGLALAGTSAAELYSFRDASGARVLTDERPQGVPYETIRSPGGAGTVTSTPGGGNWSPSQIFVFQGPGGERLITNQRQQNSGMELIATYGRPTARARCGARARNALATGGGDFADLIHNAAHRQGVDPALVQSVIHVESCFDPQAVSRVGAHGLMQLMPATAADLGVTDRFDPAQNIDGGTRYLAAMLDRFEGDLDLALAAYNAGPGAVERHGGVPPFRETQNYIQRIRAQYGGNGRPD</sequence>
<protein>
    <submittedName>
        <fullName evidence="2">Lytic transglycosylase</fullName>
    </submittedName>
</protein>
<dbReference type="GO" id="GO:0016020">
    <property type="term" value="C:membrane"/>
    <property type="evidence" value="ECO:0007669"/>
    <property type="project" value="InterPro"/>
</dbReference>
<dbReference type="InterPro" id="IPR023346">
    <property type="entry name" value="Lysozyme-like_dom_sf"/>
</dbReference>
<evidence type="ECO:0000313" key="2">
    <source>
        <dbReference type="EMBL" id="AKJ95268.1"/>
    </source>
</evidence>